<name>A0AA37WUX1_9HYPH</name>
<evidence type="ECO:0000313" key="1">
    <source>
        <dbReference type="EMBL" id="GLS74410.1"/>
    </source>
</evidence>
<evidence type="ECO:0000313" key="2">
    <source>
        <dbReference type="Proteomes" id="UP001157440"/>
    </source>
</evidence>
<comment type="caution">
    <text evidence="1">The sequence shown here is derived from an EMBL/GenBank/DDBJ whole genome shotgun (WGS) entry which is preliminary data.</text>
</comment>
<proteinExistence type="predicted"/>
<protein>
    <submittedName>
        <fullName evidence="1">Uncharacterized protein</fullName>
    </submittedName>
</protein>
<dbReference type="AlphaFoldDB" id="A0AA37WUX1"/>
<gene>
    <name evidence="1" type="ORF">GCM10007890_64280</name>
</gene>
<sequence length="67" mass="7355">MEILPAGLRLSDGTMTDLLEKAVAKTRDLSPDLQDEIAHLMTERSTQRAPVTCLTPPTCSHPHRCGQ</sequence>
<dbReference type="Proteomes" id="UP001157440">
    <property type="component" value="Unassembled WGS sequence"/>
</dbReference>
<organism evidence="1 2">
    <name type="scientific">Methylobacterium tardum</name>
    <dbReference type="NCBI Taxonomy" id="374432"/>
    <lineage>
        <taxon>Bacteria</taxon>
        <taxon>Pseudomonadati</taxon>
        <taxon>Pseudomonadota</taxon>
        <taxon>Alphaproteobacteria</taxon>
        <taxon>Hyphomicrobiales</taxon>
        <taxon>Methylobacteriaceae</taxon>
        <taxon>Methylobacterium</taxon>
    </lineage>
</organism>
<accession>A0AA37WUX1</accession>
<keyword evidence="2" id="KW-1185">Reference proteome</keyword>
<reference evidence="2" key="1">
    <citation type="journal article" date="2019" name="Int. J. Syst. Evol. Microbiol.">
        <title>The Global Catalogue of Microorganisms (GCM) 10K type strain sequencing project: providing services to taxonomists for standard genome sequencing and annotation.</title>
        <authorList>
            <consortium name="The Broad Institute Genomics Platform"/>
            <consortium name="The Broad Institute Genome Sequencing Center for Infectious Disease"/>
            <person name="Wu L."/>
            <person name="Ma J."/>
        </authorList>
    </citation>
    <scope>NUCLEOTIDE SEQUENCE [LARGE SCALE GENOMIC DNA]</scope>
    <source>
        <strain evidence="2">NBRC 103632</strain>
    </source>
</reference>
<dbReference type="EMBL" id="BSPL01000038">
    <property type="protein sequence ID" value="GLS74410.1"/>
    <property type="molecule type" value="Genomic_DNA"/>
</dbReference>